<organism evidence="2 3">
    <name type="scientific">Halteria grandinella</name>
    <dbReference type="NCBI Taxonomy" id="5974"/>
    <lineage>
        <taxon>Eukaryota</taxon>
        <taxon>Sar</taxon>
        <taxon>Alveolata</taxon>
        <taxon>Ciliophora</taxon>
        <taxon>Intramacronucleata</taxon>
        <taxon>Spirotrichea</taxon>
        <taxon>Stichotrichia</taxon>
        <taxon>Sporadotrichida</taxon>
        <taxon>Halteriidae</taxon>
        <taxon>Halteria</taxon>
    </lineage>
</organism>
<dbReference type="AlphaFoldDB" id="A0A8J8NP25"/>
<dbReference type="EMBL" id="RRYP01011558">
    <property type="protein sequence ID" value="TNV77651.1"/>
    <property type="molecule type" value="Genomic_DNA"/>
</dbReference>
<evidence type="ECO:0000313" key="3">
    <source>
        <dbReference type="Proteomes" id="UP000785679"/>
    </source>
</evidence>
<dbReference type="Pfam" id="PF26202">
    <property type="entry name" value="HA_Alsin"/>
    <property type="match status" value="1"/>
</dbReference>
<feature type="domain" description="Alsin helical array" evidence="1">
    <location>
        <begin position="21"/>
        <end position="94"/>
    </location>
</feature>
<keyword evidence="3" id="KW-1185">Reference proteome</keyword>
<dbReference type="Proteomes" id="UP000785679">
    <property type="component" value="Unassembled WGS sequence"/>
</dbReference>
<sequence length="219" mass="25832">MISHLQEQVNQLGRVNRLQAAQSEEKFSNTEANQEANQIHIEKDVKSKEKTIEELSSILSRKIQMLPNDDIGSHIFDTDLQAIASRVQQAFRESSLRAFKLYEVEYTITRQEEYKLALEIYSEIQYQKRLIKAQILFNSTRAWYLESLESQNERTMRSLYIGAFLKRKGELVMLRKLSKTIIERLEALKKDQTVIHQLSFRYANHHMQSQTLSFLYLEL</sequence>
<reference evidence="2" key="1">
    <citation type="submission" date="2019-06" db="EMBL/GenBank/DDBJ databases">
        <authorList>
            <person name="Zheng W."/>
        </authorList>
    </citation>
    <scope>NUCLEOTIDE SEQUENCE</scope>
    <source>
        <strain evidence="2">QDHG01</strain>
    </source>
</reference>
<protein>
    <recommendedName>
        <fullName evidence="1">Alsin helical array domain-containing protein</fullName>
    </recommendedName>
</protein>
<gene>
    <name evidence="2" type="ORF">FGO68_gene15016</name>
</gene>
<evidence type="ECO:0000259" key="1">
    <source>
        <dbReference type="Pfam" id="PF26202"/>
    </source>
</evidence>
<dbReference type="InterPro" id="IPR059093">
    <property type="entry name" value="HA_Alsin"/>
</dbReference>
<comment type="caution">
    <text evidence="2">The sequence shown here is derived from an EMBL/GenBank/DDBJ whole genome shotgun (WGS) entry which is preliminary data.</text>
</comment>
<accession>A0A8J8NP25</accession>
<evidence type="ECO:0000313" key="2">
    <source>
        <dbReference type="EMBL" id="TNV77651.1"/>
    </source>
</evidence>
<proteinExistence type="predicted"/>
<name>A0A8J8NP25_HALGN</name>